<dbReference type="EMBL" id="JAFDVH010000003">
    <property type="protein sequence ID" value="KAG7484078.1"/>
    <property type="molecule type" value="Genomic_DNA"/>
</dbReference>
<keyword evidence="12" id="KW-1185">Reference proteome</keyword>
<evidence type="ECO:0000313" key="12">
    <source>
        <dbReference type="Proteomes" id="UP001046870"/>
    </source>
</evidence>
<evidence type="ECO:0000256" key="1">
    <source>
        <dbReference type="ARBA" id="ARBA00004370"/>
    </source>
</evidence>
<feature type="region of interest" description="Disordered" evidence="9">
    <location>
        <begin position="339"/>
        <end position="359"/>
    </location>
</feature>
<gene>
    <name evidence="11" type="ORF">MATL_G00045930</name>
</gene>
<protein>
    <recommendedName>
        <fullName evidence="13">UDP-glycosyltransferases domain-containing protein</fullName>
    </recommendedName>
</protein>
<comment type="similarity">
    <text evidence="2">Belongs to the cornifelin family.</text>
</comment>
<keyword evidence="6 10" id="KW-0812">Transmembrane</keyword>
<evidence type="ECO:0000313" key="11">
    <source>
        <dbReference type="EMBL" id="KAG7484078.1"/>
    </source>
</evidence>
<dbReference type="InterPro" id="IPR050271">
    <property type="entry name" value="UDP-glycosyltransferase"/>
</dbReference>
<dbReference type="Gene3D" id="3.40.50.2000">
    <property type="entry name" value="Glycogen Phosphorylase B"/>
    <property type="match status" value="2"/>
</dbReference>
<dbReference type="GO" id="GO:0008194">
    <property type="term" value="F:UDP-glycosyltransferase activity"/>
    <property type="evidence" value="ECO:0007669"/>
    <property type="project" value="InterPro"/>
</dbReference>
<feature type="transmembrane region" description="Helical" evidence="10">
    <location>
        <begin position="822"/>
        <end position="844"/>
    </location>
</feature>
<evidence type="ECO:0000256" key="5">
    <source>
        <dbReference type="ARBA" id="ARBA00022679"/>
    </source>
</evidence>
<comment type="caution">
    <text evidence="11">The sequence shown here is derived from an EMBL/GenBank/DDBJ whole genome shotgun (WGS) entry which is preliminary data.</text>
</comment>
<comment type="similarity">
    <text evidence="3">Belongs to the UDP-glycosyltransferase family.</text>
</comment>
<dbReference type="AlphaFoldDB" id="A0A9D3Q9H9"/>
<dbReference type="CDD" id="cd03784">
    <property type="entry name" value="GT1_Gtf-like"/>
    <property type="match status" value="1"/>
</dbReference>
<evidence type="ECO:0000256" key="10">
    <source>
        <dbReference type="SAM" id="Phobius"/>
    </source>
</evidence>
<dbReference type="OrthoDB" id="5835829at2759"/>
<dbReference type="PANTHER" id="PTHR48043">
    <property type="entry name" value="EG:EG0003.4 PROTEIN-RELATED"/>
    <property type="match status" value="1"/>
</dbReference>
<keyword evidence="7 10" id="KW-1133">Transmembrane helix</keyword>
<evidence type="ECO:0000256" key="8">
    <source>
        <dbReference type="ARBA" id="ARBA00023136"/>
    </source>
</evidence>
<dbReference type="SUPFAM" id="SSF53756">
    <property type="entry name" value="UDP-Glycosyltransferase/glycogen phosphorylase"/>
    <property type="match status" value="1"/>
</dbReference>
<dbReference type="Pfam" id="PF00201">
    <property type="entry name" value="UDPGT"/>
    <property type="match status" value="2"/>
</dbReference>
<dbReference type="Proteomes" id="UP001046870">
    <property type="component" value="Chromosome 3"/>
</dbReference>
<evidence type="ECO:0008006" key="13">
    <source>
        <dbReference type="Google" id="ProtNLM"/>
    </source>
</evidence>
<organism evidence="11 12">
    <name type="scientific">Megalops atlanticus</name>
    <name type="common">Tarpon</name>
    <name type="synonym">Clupea gigantea</name>
    <dbReference type="NCBI Taxonomy" id="7932"/>
    <lineage>
        <taxon>Eukaryota</taxon>
        <taxon>Metazoa</taxon>
        <taxon>Chordata</taxon>
        <taxon>Craniata</taxon>
        <taxon>Vertebrata</taxon>
        <taxon>Euteleostomi</taxon>
        <taxon>Actinopterygii</taxon>
        <taxon>Neopterygii</taxon>
        <taxon>Teleostei</taxon>
        <taxon>Elopiformes</taxon>
        <taxon>Megalopidae</taxon>
        <taxon>Megalops</taxon>
    </lineage>
</organism>
<evidence type="ECO:0000256" key="6">
    <source>
        <dbReference type="ARBA" id="ARBA00022692"/>
    </source>
</evidence>
<dbReference type="GO" id="GO:0016020">
    <property type="term" value="C:membrane"/>
    <property type="evidence" value="ECO:0007669"/>
    <property type="project" value="UniProtKB-SubCell"/>
</dbReference>
<dbReference type="InterPro" id="IPR006461">
    <property type="entry name" value="PLAC_motif_containing"/>
</dbReference>
<keyword evidence="8 10" id="KW-0472">Membrane</keyword>
<accession>A0A9D3Q9H9</accession>
<dbReference type="Pfam" id="PF04749">
    <property type="entry name" value="PLAC8"/>
    <property type="match status" value="2"/>
</dbReference>
<evidence type="ECO:0000256" key="9">
    <source>
        <dbReference type="SAM" id="MobiDB-lite"/>
    </source>
</evidence>
<name>A0A9D3Q9H9_MEGAT</name>
<sequence length="855" mass="95792">MATSTIVQQQTKPIISAQANQWSTGICDCFDDLPDCCCAFWCFECFACFTAQRFGECLCLPLLDWTACVPPISLATRVAVRHRYGIQGSICGDCLYVSFCNVCSWCQMSREMKRRQQTLTIITTQSEVMTSQYLVVTSHPGTSGVIRPGRVIRFQSAQVRRALRSAVTMAMNVVIQQAPVVTSQSSEWSTGLFDCFKDMKVCCLFYWCFPCMACRTAQKFGECLCLPLIDTISQAVMIMLDVPIIVPAIGLSTRVAVRHKYGIPGTIAGDCVQATFCSVCSWCQIARELDHRSKPLKIINFQPAPVMMQPVAMTTPPTFMPPPPGGMTAPPTFMAPPPTVTASAPSFEEDSHRDSRRHRKQTEMGVYSWLLLLLSVCWLLPPRGCHGSRILVVPVDGSHWVNMEVLVRELHSRGHHLTVLRPSNSWFIRESAPHYDSITVMMGESEVGLGFFHGMVGRVLEARKRGPVLRFLHQQKELAALLRTAHRATCRMVTTLLEDCSLVAQLKDTQFDLMLTDPAMPTGTLLAHYLHLPLVYNARWTSFGRYATNFLQERLVILPLYRELLRLHFPPGADLPSMQRAADLWLMRTDFVFDFPRPTMPNVVYIGGFQCRPARPLPPELEEFMQSSGEHGVVVMSLGTLISALPMEITERIAAALARLPQKVVWRYVGKKPSTLGNNTLLLDWLPQNDLLGHPKTRAFLAHGGTNGLYEAIYHGVPVLGLPLLFDQFDNVLRLQVRGAARALEAATLSTEEVLEALRGVLKNPSYRRAMQGLSRLHRDRPLSPLHSAIFWIEYVIRHRGATHLRSAAYHLPWYSYHSLDVAALLLALAGASLWAVLTACRLLSPRLVPRHRKT</sequence>
<keyword evidence="5" id="KW-0808">Transferase</keyword>
<dbReference type="NCBIfam" id="TIGR01571">
    <property type="entry name" value="A_thal_Cys_rich"/>
    <property type="match status" value="2"/>
</dbReference>
<dbReference type="InterPro" id="IPR002213">
    <property type="entry name" value="UDP_glucos_trans"/>
</dbReference>
<evidence type="ECO:0000256" key="7">
    <source>
        <dbReference type="ARBA" id="ARBA00022989"/>
    </source>
</evidence>
<dbReference type="PANTHER" id="PTHR48043:SF32">
    <property type="entry name" value="UDP-GLUCURONOSYLTRANSFERASE"/>
    <property type="match status" value="1"/>
</dbReference>
<evidence type="ECO:0000256" key="2">
    <source>
        <dbReference type="ARBA" id="ARBA00009024"/>
    </source>
</evidence>
<dbReference type="PROSITE" id="PS00375">
    <property type="entry name" value="UDPGT"/>
    <property type="match status" value="1"/>
</dbReference>
<keyword evidence="4" id="KW-0328">Glycosyltransferase</keyword>
<reference evidence="11" key="1">
    <citation type="submission" date="2021-01" db="EMBL/GenBank/DDBJ databases">
        <authorList>
            <person name="Zahm M."/>
            <person name="Roques C."/>
            <person name="Cabau C."/>
            <person name="Klopp C."/>
            <person name="Donnadieu C."/>
            <person name="Jouanno E."/>
            <person name="Lampietro C."/>
            <person name="Louis A."/>
            <person name="Herpin A."/>
            <person name="Echchiki A."/>
            <person name="Berthelot C."/>
            <person name="Parey E."/>
            <person name="Roest-Crollius H."/>
            <person name="Braasch I."/>
            <person name="Postlethwait J."/>
            <person name="Bobe J."/>
            <person name="Montfort J."/>
            <person name="Bouchez O."/>
            <person name="Begum T."/>
            <person name="Mejri S."/>
            <person name="Adams A."/>
            <person name="Chen W.-J."/>
            <person name="Guiguen Y."/>
        </authorList>
    </citation>
    <scope>NUCLEOTIDE SEQUENCE</scope>
    <source>
        <strain evidence="11">YG-15Mar2019-1</strain>
        <tissue evidence="11">Brain</tissue>
    </source>
</reference>
<comment type="subcellular location">
    <subcellularLocation>
        <location evidence="1">Membrane</location>
    </subcellularLocation>
</comment>
<proteinExistence type="inferred from homology"/>
<dbReference type="InterPro" id="IPR035595">
    <property type="entry name" value="UDP_glycos_trans_CS"/>
</dbReference>
<evidence type="ECO:0000256" key="3">
    <source>
        <dbReference type="ARBA" id="ARBA00009995"/>
    </source>
</evidence>
<dbReference type="FunFam" id="3.40.50.2000:FF:000001">
    <property type="entry name" value="UDP-glucuronosyltransferase"/>
    <property type="match status" value="1"/>
</dbReference>
<evidence type="ECO:0000256" key="4">
    <source>
        <dbReference type="ARBA" id="ARBA00022676"/>
    </source>
</evidence>